<organism evidence="2 3">
    <name type="scientific">Selenomonas ruminantium</name>
    <dbReference type="NCBI Taxonomy" id="971"/>
    <lineage>
        <taxon>Bacteria</taxon>
        <taxon>Bacillati</taxon>
        <taxon>Bacillota</taxon>
        <taxon>Negativicutes</taxon>
        <taxon>Selenomonadales</taxon>
        <taxon>Selenomonadaceae</taxon>
        <taxon>Selenomonas</taxon>
    </lineage>
</organism>
<dbReference type="GO" id="GO:0004519">
    <property type="term" value="F:endonuclease activity"/>
    <property type="evidence" value="ECO:0007669"/>
    <property type="project" value="UniProtKB-KW"/>
</dbReference>
<sequence length="123" mass="14962">MYSNWNLKKVSQTLRKNMTPQERHLWYDYLHTYKPAFHRQKTVLNYVLDFYCPKAKLAVELDGSQHYEEEQHQYDAKRTEKLQRLGVMVLRFTNREIDKQFEAACSYIDMLVKERLQSDSTRH</sequence>
<keyword evidence="2" id="KW-0255">Endonuclease</keyword>
<evidence type="ECO:0000259" key="1">
    <source>
        <dbReference type="Pfam" id="PF04480"/>
    </source>
</evidence>
<gene>
    <name evidence="2" type="ORF">SAMN04487861_10347</name>
</gene>
<dbReference type="PANTHER" id="PTHR38590">
    <property type="entry name" value="BLL0828 PROTEIN"/>
    <property type="match status" value="1"/>
</dbReference>
<dbReference type="Pfam" id="PF04480">
    <property type="entry name" value="DUF559"/>
    <property type="match status" value="1"/>
</dbReference>
<evidence type="ECO:0000313" key="2">
    <source>
        <dbReference type="EMBL" id="SFH72113.1"/>
    </source>
</evidence>
<accession>A0A1I3CCG3</accession>
<dbReference type="InterPro" id="IPR047216">
    <property type="entry name" value="Endonuclease_DUF559_bact"/>
</dbReference>
<keyword evidence="2" id="KW-0540">Nuclease</keyword>
<dbReference type="InterPro" id="IPR011335">
    <property type="entry name" value="Restrct_endonuc-II-like"/>
</dbReference>
<protein>
    <submittedName>
        <fullName evidence="2">Very-short-patch-repair endonuclease</fullName>
    </submittedName>
</protein>
<evidence type="ECO:0000313" key="3">
    <source>
        <dbReference type="Proteomes" id="UP000183639"/>
    </source>
</evidence>
<dbReference type="RefSeq" id="WP_075442091.1">
    <property type="nucleotide sequence ID" value="NZ_FOQK01000003.1"/>
</dbReference>
<name>A0A1I3CCG3_SELRU</name>
<feature type="domain" description="DUF559" evidence="1">
    <location>
        <begin position="7"/>
        <end position="108"/>
    </location>
</feature>
<proteinExistence type="predicted"/>
<dbReference type="AlphaFoldDB" id="A0A1I3CCG3"/>
<dbReference type="InterPro" id="IPR007569">
    <property type="entry name" value="DUF559"/>
</dbReference>
<dbReference type="Proteomes" id="UP000183639">
    <property type="component" value="Unassembled WGS sequence"/>
</dbReference>
<keyword evidence="2" id="KW-0378">Hydrolase</keyword>
<dbReference type="PANTHER" id="PTHR38590:SF1">
    <property type="entry name" value="BLL0828 PROTEIN"/>
    <property type="match status" value="1"/>
</dbReference>
<dbReference type="Gene3D" id="3.40.960.10">
    <property type="entry name" value="VSR Endonuclease"/>
    <property type="match status" value="1"/>
</dbReference>
<dbReference type="EMBL" id="FOQK01000003">
    <property type="protein sequence ID" value="SFH72113.1"/>
    <property type="molecule type" value="Genomic_DNA"/>
</dbReference>
<reference evidence="2 3" key="1">
    <citation type="submission" date="2016-10" db="EMBL/GenBank/DDBJ databases">
        <authorList>
            <person name="de Groot N.N."/>
        </authorList>
    </citation>
    <scope>NUCLEOTIDE SEQUENCE [LARGE SCALE GENOMIC DNA]</scope>
    <source>
        <strain evidence="2 3">Z108</strain>
    </source>
</reference>
<dbReference type="OrthoDB" id="9798754at2"/>
<dbReference type="SUPFAM" id="SSF52980">
    <property type="entry name" value="Restriction endonuclease-like"/>
    <property type="match status" value="1"/>
</dbReference>
<dbReference type="CDD" id="cd01038">
    <property type="entry name" value="Endonuclease_DUF559"/>
    <property type="match status" value="1"/>
</dbReference>